<sequence length="278" mass="30210">MAQHITDWDDAYANGIHIPDGATYPARWQAAAAAFRQARGARARIGLRYGPEVRQLMDLFLPDFLPDGTAKGLCIFVHGGWWMDFDPSFWSHLAAGPLAHGWAVAMPGYTLAPMARIAGITRQIAAAIAHAAALIPDVPVALTGHSAGGHLVARMVCDPSPLPPATAARLRRCLPISALADLRPLMRLADNRILQIDPDEAMRESPILLAPRLDLPIPVWIGGDERPEFLRHSRILADIWQGMGADTSLTIAPGRHHFDVIEGLSDPDHPLTRAIICD</sequence>
<gene>
    <name evidence="3" type="ORF">ACFSCT_18560</name>
</gene>
<proteinExistence type="predicted"/>
<comment type="caution">
    <text evidence="3">The sequence shown here is derived from an EMBL/GenBank/DDBJ whole genome shotgun (WGS) entry which is preliminary data.</text>
</comment>
<dbReference type="Proteomes" id="UP001597213">
    <property type="component" value="Unassembled WGS sequence"/>
</dbReference>
<dbReference type="GO" id="GO:0016787">
    <property type="term" value="F:hydrolase activity"/>
    <property type="evidence" value="ECO:0007669"/>
    <property type="project" value="UniProtKB-KW"/>
</dbReference>
<evidence type="ECO:0000313" key="4">
    <source>
        <dbReference type="Proteomes" id="UP001597213"/>
    </source>
</evidence>
<protein>
    <submittedName>
        <fullName evidence="3">Alpha/beta hydrolase</fullName>
    </submittedName>
</protein>
<dbReference type="InterPro" id="IPR013094">
    <property type="entry name" value="AB_hydrolase_3"/>
</dbReference>
<organism evidence="3 4">
    <name type="scientific">Paracoccus pacificus</name>
    <dbReference type="NCBI Taxonomy" id="1463598"/>
    <lineage>
        <taxon>Bacteria</taxon>
        <taxon>Pseudomonadati</taxon>
        <taxon>Pseudomonadota</taxon>
        <taxon>Alphaproteobacteria</taxon>
        <taxon>Rhodobacterales</taxon>
        <taxon>Paracoccaceae</taxon>
        <taxon>Paracoccus</taxon>
    </lineage>
</organism>
<evidence type="ECO:0000256" key="1">
    <source>
        <dbReference type="ARBA" id="ARBA00022801"/>
    </source>
</evidence>
<evidence type="ECO:0000313" key="3">
    <source>
        <dbReference type="EMBL" id="MFD1883716.1"/>
    </source>
</evidence>
<dbReference type="EMBL" id="JBHUEN010000053">
    <property type="protein sequence ID" value="MFD1883716.1"/>
    <property type="molecule type" value="Genomic_DNA"/>
</dbReference>
<dbReference type="RefSeq" id="WP_379145271.1">
    <property type="nucleotide sequence ID" value="NZ_JBHUEN010000053.1"/>
</dbReference>
<feature type="domain" description="Alpha/beta hydrolase fold-3" evidence="2">
    <location>
        <begin position="75"/>
        <end position="157"/>
    </location>
</feature>
<dbReference type="PANTHER" id="PTHR48081">
    <property type="entry name" value="AB HYDROLASE SUPERFAMILY PROTEIN C4A8.06C"/>
    <property type="match status" value="1"/>
</dbReference>
<keyword evidence="1 3" id="KW-0378">Hydrolase</keyword>
<dbReference type="PANTHER" id="PTHR48081:SF33">
    <property type="entry name" value="KYNURENINE FORMAMIDASE"/>
    <property type="match status" value="1"/>
</dbReference>
<evidence type="ECO:0000259" key="2">
    <source>
        <dbReference type="Pfam" id="PF07859"/>
    </source>
</evidence>
<dbReference type="Gene3D" id="3.40.50.1820">
    <property type="entry name" value="alpha/beta hydrolase"/>
    <property type="match status" value="1"/>
</dbReference>
<name>A0ABW4RBU1_9RHOB</name>
<dbReference type="SUPFAM" id="SSF53474">
    <property type="entry name" value="alpha/beta-Hydrolases"/>
    <property type="match status" value="1"/>
</dbReference>
<keyword evidence="4" id="KW-1185">Reference proteome</keyword>
<reference evidence="4" key="1">
    <citation type="journal article" date="2019" name="Int. J. Syst. Evol. Microbiol.">
        <title>The Global Catalogue of Microorganisms (GCM) 10K type strain sequencing project: providing services to taxonomists for standard genome sequencing and annotation.</title>
        <authorList>
            <consortium name="The Broad Institute Genomics Platform"/>
            <consortium name="The Broad Institute Genome Sequencing Center for Infectious Disease"/>
            <person name="Wu L."/>
            <person name="Ma J."/>
        </authorList>
    </citation>
    <scope>NUCLEOTIDE SEQUENCE [LARGE SCALE GENOMIC DNA]</scope>
    <source>
        <strain evidence="4">CCUG 56029</strain>
    </source>
</reference>
<accession>A0ABW4RBU1</accession>
<dbReference type="InterPro" id="IPR029058">
    <property type="entry name" value="AB_hydrolase_fold"/>
</dbReference>
<dbReference type="InterPro" id="IPR050300">
    <property type="entry name" value="GDXG_lipolytic_enzyme"/>
</dbReference>
<dbReference type="Pfam" id="PF07859">
    <property type="entry name" value="Abhydrolase_3"/>
    <property type="match status" value="1"/>
</dbReference>